<dbReference type="Pfam" id="PF17906">
    <property type="entry name" value="HTH_48"/>
    <property type="match status" value="1"/>
</dbReference>
<dbReference type="Proteomes" id="UP000886998">
    <property type="component" value="Unassembled WGS sequence"/>
</dbReference>
<dbReference type="GO" id="GO:0035861">
    <property type="term" value="C:site of double-strand break"/>
    <property type="evidence" value="ECO:0007669"/>
    <property type="project" value="TreeGrafter"/>
</dbReference>
<dbReference type="PANTHER" id="PTHR46060:SF2">
    <property type="entry name" value="HISTONE-LYSINE N-METHYLTRANSFERASE SETMAR"/>
    <property type="match status" value="1"/>
</dbReference>
<dbReference type="SUPFAM" id="SSF46785">
    <property type="entry name" value="Winged helix' DNA-binding domain"/>
    <property type="match status" value="1"/>
</dbReference>
<dbReference type="GO" id="GO:0044774">
    <property type="term" value="P:mitotic DNA integrity checkpoint signaling"/>
    <property type="evidence" value="ECO:0007669"/>
    <property type="project" value="TreeGrafter"/>
</dbReference>
<dbReference type="GO" id="GO:0044547">
    <property type="term" value="F:DNA topoisomerase binding"/>
    <property type="evidence" value="ECO:0007669"/>
    <property type="project" value="TreeGrafter"/>
</dbReference>
<evidence type="ECO:0000259" key="1">
    <source>
        <dbReference type="Pfam" id="PF17906"/>
    </source>
</evidence>
<evidence type="ECO:0000313" key="3">
    <source>
        <dbReference type="Proteomes" id="UP000886998"/>
    </source>
</evidence>
<dbReference type="GO" id="GO:0003690">
    <property type="term" value="F:double-stranded DNA binding"/>
    <property type="evidence" value="ECO:0007669"/>
    <property type="project" value="TreeGrafter"/>
</dbReference>
<dbReference type="Gene3D" id="1.10.10.10">
    <property type="entry name" value="Winged helix-like DNA-binding domain superfamily/Winged helix DNA-binding domain"/>
    <property type="match status" value="1"/>
</dbReference>
<sequence>MRVENHSHTHHSYALPLRESMESSSHFAISTNFWGKGTISKNQCREWFARFKSGDTSLKDKPGRGLRSDFDDQALLAAVEEDESLTTRMLAEEFNVNQSKVVRCLKKLRKVGEITGWAPHELSNNSRVDRVRIFSELLQRNEQKPFLKNLVTGDESWLLFKKVKRKKVCVSPGVSSKGIPKHVHCKKAMWCVWWDRSAHALPSKWEAVIKVDGDYIPE</sequence>
<dbReference type="EMBL" id="BMAV01012394">
    <property type="protein sequence ID" value="GFY59035.1"/>
    <property type="molecule type" value="Genomic_DNA"/>
</dbReference>
<dbReference type="GO" id="GO:0031297">
    <property type="term" value="P:replication fork processing"/>
    <property type="evidence" value="ECO:0007669"/>
    <property type="project" value="TreeGrafter"/>
</dbReference>
<dbReference type="GO" id="GO:0005634">
    <property type="term" value="C:nucleus"/>
    <property type="evidence" value="ECO:0007669"/>
    <property type="project" value="TreeGrafter"/>
</dbReference>
<gene>
    <name evidence="2" type="primary">NCL1_46077</name>
    <name evidence="2" type="ORF">TNIN_448641</name>
</gene>
<evidence type="ECO:0000313" key="2">
    <source>
        <dbReference type="EMBL" id="GFY59035.1"/>
    </source>
</evidence>
<accession>A0A8X6XUT2</accession>
<organism evidence="2 3">
    <name type="scientific">Trichonephila inaurata madagascariensis</name>
    <dbReference type="NCBI Taxonomy" id="2747483"/>
    <lineage>
        <taxon>Eukaryota</taxon>
        <taxon>Metazoa</taxon>
        <taxon>Ecdysozoa</taxon>
        <taxon>Arthropoda</taxon>
        <taxon>Chelicerata</taxon>
        <taxon>Arachnida</taxon>
        <taxon>Araneae</taxon>
        <taxon>Araneomorphae</taxon>
        <taxon>Entelegynae</taxon>
        <taxon>Araneoidea</taxon>
        <taxon>Nephilidae</taxon>
        <taxon>Trichonephila</taxon>
        <taxon>Trichonephila inaurata</taxon>
    </lineage>
</organism>
<dbReference type="GO" id="GO:0003697">
    <property type="term" value="F:single-stranded DNA binding"/>
    <property type="evidence" value="ECO:0007669"/>
    <property type="project" value="TreeGrafter"/>
</dbReference>
<dbReference type="OrthoDB" id="6433552at2759"/>
<comment type="caution">
    <text evidence="2">The sequence shown here is derived from an EMBL/GenBank/DDBJ whole genome shotgun (WGS) entry which is preliminary data.</text>
</comment>
<dbReference type="GO" id="GO:0000729">
    <property type="term" value="P:DNA double-strand break processing"/>
    <property type="evidence" value="ECO:0007669"/>
    <property type="project" value="TreeGrafter"/>
</dbReference>
<dbReference type="GO" id="GO:0000014">
    <property type="term" value="F:single-stranded DNA endodeoxyribonuclease activity"/>
    <property type="evidence" value="ECO:0007669"/>
    <property type="project" value="TreeGrafter"/>
</dbReference>
<dbReference type="Gene3D" id="3.30.420.10">
    <property type="entry name" value="Ribonuclease H-like superfamily/Ribonuclease H"/>
    <property type="match status" value="1"/>
</dbReference>
<name>A0A8X6XUT2_9ARAC</name>
<dbReference type="PANTHER" id="PTHR46060">
    <property type="entry name" value="MARINER MOS1 TRANSPOSASE-LIKE PROTEIN"/>
    <property type="match status" value="1"/>
</dbReference>
<dbReference type="AlphaFoldDB" id="A0A8X6XUT2"/>
<dbReference type="GO" id="GO:0006303">
    <property type="term" value="P:double-strand break repair via nonhomologous end joining"/>
    <property type="evidence" value="ECO:0007669"/>
    <property type="project" value="TreeGrafter"/>
</dbReference>
<dbReference type="GO" id="GO:0046975">
    <property type="term" value="F:histone H3K36 methyltransferase activity"/>
    <property type="evidence" value="ECO:0007669"/>
    <property type="project" value="TreeGrafter"/>
</dbReference>
<protein>
    <submittedName>
        <fullName evidence="2">Histone-lysine N-methyltransferase SETMAR</fullName>
    </submittedName>
</protein>
<dbReference type="InterPro" id="IPR036390">
    <property type="entry name" value="WH_DNA-bd_sf"/>
</dbReference>
<dbReference type="InterPro" id="IPR041426">
    <property type="entry name" value="Mos1_HTH"/>
</dbReference>
<dbReference type="GO" id="GO:0015074">
    <property type="term" value="P:DNA integration"/>
    <property type="evidence" value="ECO:0007669"/>
    <property type="project" value="TreeGrafter"/>
</dbReference>
<dbReference type="GO" id="GO:0000793">
    <property type="term" value="C:condensed chromosome"/>
    <property type="evidence" value="ECO:0007669"/>
    <property type="project" value="TreeGrafter"/>
</dbReference>
<dbReference type="InterPro" id="IPR052709">
    <property type="entry name" value="Transposase-MT_Hybrid"/>
</dbReference>
<dbReference type="InterPro" id="IPR036388">
    <property type="entry name" value="WH-like_DNA-bd_sf"/>
</dbReference>
<proteinExistence type="predicted"/>
<reference evidence="2" key="1">
    <citation type="submission" date="2020-08" db="EMBL/GenBank/DDBJ databases">
        <title>Multicomponent nature underlies the extraordinary mechanical properties of spider dragline silk.</title>
        <authorList>
            <person name="Kono N."/>
            <person name="Nakamura H."/>
            <person name="Mori M."/>
            <person name="Yoshida Y."/>
            <person name="Ohtoshi R."/>
            <person name="Malay A.D."/>
            <person name="Moran D.A.P."/>
            <person name="Tomita M."/>
            <person name="Numata K."/>
            <person name="Arakawa K."/>
        </authorList>
    </citation>
    <scope>NUCLEOTIDE SEQUENCE</scope>
</reference>
<feature type="domain" description="Mos1 transposase HTH" evidence="1">
    <location>
        <begin position="34"/>
        <end position="55"/>
    </location>
</feature>
<dbReference type="GO" id="GO:0042800">
    <property type="term" value="F:histone H3K4 methyltransferase activity"/>
    <property type="evidence" value="ECO:0007669"/>
    <property type="project" value="TreeGrafter"/>
</dbReference>
<keyword evidence="3" id="KW-1185">Reference proteome</keyword>
<dbReference type="InterPro" id="IPR036397">
    <property type="entry name" value="RNaseH_sf"/>
</dbReference>